<name>A0A9N9DRI7_FUNMO</name>
<feature type="non-terminal residue" evidence="1">
    <location>
        <position position="1"/>
    </location>
</feature>
<reference evidence="1" key="1">
    <citation type="submission" date="2021-06" db="EMBL/GenBank/DDBJ databases">
        <authorList>
            <person name="Kallberg Y."/>
            <person name="Tangrot J."/>
            <person name="Rosling A."/>
        </authorList>
    </citation>
    <scope>NUCLEOTIDE SEQUENCE</scope>
    <source>
        <strain evidence="1">87-6 pot B 2015</strain>
    </source>
</reference>
<gene>
    <name evidence="1" type="ORF">FMOSSE_LOCUS11242</name>
</gene>
<sequence>LKQLSWKNISREERLSAFIHEVSTEMMEIDSNSSEVILQDQPSTILQKLS</sequence>
<dbReference type="AlphaFoldDB" id="A0A9N9DRI7"/>
<comment type="caution">
    <text evidence="1">The sequence shown here is derived from an EMBL/GenBank/DDBJ whole genome shotgun (WGS) entry which is preliminary data.</text>
</comment>
<evidence type="ECO:0000313" key="2">
    <source>
        <dbReference type="Proteomes" id="UP000789375"/>
    </source>
</evidence>
<proteinExistence type="predicted"/>
<dbReference type="EMBL" id="CAJVPP010004233">
    <property type="protein sequence ID" value="CAG8646192.1"/>
    <property type="molecule type" value="Genomic_DNA"/>
</dbReference>
<protein>
    <submittedName>
        <fullName evidence="1">14285_t:CDS:1</fullName>
    </submittedName>
</protein>
<accession>A0A9N9DRI7</accession>
<evidence type="ECO:0000313" key="1">
    <source>
        <dbReference type="EMBL" id="CAG8646192.1"/>
    </source>
</evidence>
<keyword evidence="2" id="KW-1185">Reference proteome</keyword>
<dbReference type="Proteomes" id="UP000789375">
    <property type="component" value="Unassembled WGS sequence"/>
</dbReference>
<organism evidence="1 2">
    <name type="scientific">Funneliformis mosseae</name>
    <name type="common">Endomycorrhizal fungus</name>
    <name type="synonym">Glomus mosseae</name>
    <dbReference type="NCBI Taxonomy" id="27381"/>
    <lineage>
        <taxon>Eukaryota</taxon>
        <taxon>Fungi</taxon>
        <taxon>Fungi incertae sedis</taxon>
        <taxon>Mucoromycota</taxon>
        <taxon>Glomeromycotina</taxon>
        <taxon>Glomeromycetes</taxon>
        <taxon>Glomerales</taxon>
        <taxon>Glomeraceae</taxon>
        <taxon>Funneliformis</taxon>
    </lineage>
</organism>